<gene>
    <name evidence="1" type="ORF">P857_807</name>
</gene>
<protein>
    <submittedName>
        <fullName evidence="1">Uncharacterized protein</fullName>
    </submittedName>
</protein>
<dbReference type="EMBL" id="AXCJ01000001">
    <property type="protein sequence ID" value="ETO91637.1"/>
    <property type="molecule type" value="Genomic_DNA"/>
</dbReference>
<dbReference type="Proteomes" id="UP000018951">
    <property type="component" value="Unassembled WGS sequence"/>
</dbReference>
<name>W2V1V4_9RICK</name>
<reference evidence="1 2" key="1">
    <citation type="journal article" date="2013" name="PLoS ONE">
        <title>Bacterial endosymbiosis in a chordate host: long-term co-evolution and conservation of secondary metabolism.</title>
        <authorList>
            <person name="Kwan J.C."/>
            <person name="Schmidt E.W."/>
        </authorList>
    </citation>
    <scope>NUCLEOTIDE SEQUENCE [LARGE SCALE GENOMIC DNA]</scope>
    <source>
        <strain evidence="2">L6</strain>
    </source>
</reference>
<sequence>MDDYAIDYRDNIVILSQNNTIRKVSVEYISHTTLKMLSFAPDEQDKMINSDISNILASSTLSVINDYLEYESFGKSLDDILRKLKFCDFVNKNGSVVRTKVKSTPYISNQNPDNMSYILYIRSLSVINLFNNFITMYNYTPPIKDKITHMYHDAELNKLLEIYSSFVQNNSIDAVAYSLKTSSTSFGIANISKIINTMIREYDLMGYASTGLFMILTFYNTDPNALLARIQTVCQKSGIEYDALSYEIIFANPT</sequence>
<accession>W2V1V4</accession>
<evidence type="ECO:0000313" key="1">
    <source>
        <dbReference type="EMBL" id="ETO91637.1"/>
    </source>
</evidence>
<organism evidence="1 2">
    <name type="scientific">Candidatus Xenolissoclinum pacificiensis L6</name>
    <dbReference type="NCBI Taxonomy" id="1401685"/>
    <lineage>
        <taxon>Bacteria</taxon>
        <taxon>Pseudomonadati</taxon>
        <taxon>Pseudomonadota</taxon>
        <taxon>Alphaproteobacteria</taxon>
        <taxon>Rickettsiales</taxon>
        <taxon>Anaplasmataceae</taxon>
        <taxon>Candidatus Xenolissoclinum</taxon>
    </lineage>
</organism>
<proteinExistence type="predicted"/>
<comment type="caution">
    <text evidence="1">The sequence shown here is derived from an EMBL/GenBank/DDBJ whole genome shotgun (WGS) entry which is preliminary data.</text>
</comment>
<keyword evidence="2" id="KW-1185">Reference proteome</keyword>
<evidence type="ECO:0000313" key="2">
    <source>
        <dbReference type="Proteomes" id="UP000018951"/>
    </source>
</evidence>
<dbReference type="AlphaFoldDB" id="W2V1V4"/>